<feature type="compositionally biased region" description="Acidic residues" evidence="1">
    <location>
        <begin position="285"/>
        <end position="295"/>
    </location>
</feature>
<organism evidence="2 3">
    <name type="scientific">Aspergillus sclerotialis</name>
    <dbReference type="NCBI Taxonomy" id="2070753"/>
    <lineage>
        <taxon>Eukaryota</taxon>
        <taxon>Fungi</taxon>
        <taxon>Dikarya</taxon>
        <taxon>Ascomycota</taxon>
        <taxon>Pezizomycotina</taxon>
        <taxon>Eurotiomycetes</taxon>
        <taxon>Eurotiomycetidae</taxon>
        <taxon>Eurotiales</taxon>
        <taxon>Aspergillaceae</taxon>
        <taxon>Aspergillus</taxon>
        <taxon>Aspergillus subgen. Polypaecilum</taxon>
    </lineage>
</organism>
<feature type="region of interest" description="Disordered" evidence="1">
    <location>
        <begin position="274"/>
        <end position="297"/>
    </location>
</feature>
<evidence type="ECO:0000256" key="1">
    <source>
        <dbReference type="SAM" id="MobiDB-lite"/>
    </source>
</evidence>
<feature type="region of interest" description="Disordered" evidence="1">
    <location>
        <begin position="415"/>
        <end position="440"/>
    </location>
</feature>
<evidence type="ECO:0000313" key="2">
    <source>
        <dbReference type="EMBL" id="RJE23888.1"/>
    </source>
</evidence>
<feature type="compositionally biased region" description="Acidic residues" evidence="1">
    <location>
        <begin position="39"/>
        <end position="57"/>
    </location>
</feature>
<evidence type="ECO:0008006" key="4">
    <source>
        <dbReference type="Google" id="ProtNLM"/>
    </source>
</evidence>
<dbReference type="OrthoDB" id="2159786at2759"/>
<feature type="compositionally biased region" description="Basic and acidic residues" evidence="1">
    <location>
        <begin position="274"/>
        <end position="284"/>
    </location>
</feature>
<name>A0A3A2ZL11_9EURO</name>
<dbReference type="PANTHER" id="PTHR28244:SF1">
    <property type="entry name" value="RNA POLYMERASE I-SPECIFIC TRANSCRIPTION INITIATION FACTOR RRN11"/>
    <property type="match status" value="1"/>
</dbReference>
<dbReference type="EMBL" id="MVGC01000102">
    <property type="protein sequence ID" value="RJE23888.1"/>
    <property type="molecule type" value="Genomic_DNA"/>
</dbReference>
<accession>A0A3A2ZL11</accession>
<dbReference type="InterPro" id="IPR053029">
    <property type="entry name" value="RNA_pol_I-specific_init_factor"/>
</dbReference>
<evidence type="ECO:0000313" key="3">
    <source>
        <dbReference type="Proteomes" id="UP000266188"/>
    </source>
</evidence>
<dbReference type="InterPro" id="IPR007224">
    <property type="entry name" value="TIF_Rrn11"/>
</dbReference>
<sequence length="440" mass="49270">MANIPSASPFSLPLPPWKQPRSLRVARSELKKRKKDPSDWGDTDEDAESERSDDDLEGMTPSSSLILSPDEARQYRAAGLSFDKELPGGFFPHAPAREDLPGRQTSRGILNSLASLSPPIYPPQSAAQQGYLRHQHLGVLTTILHRCLLRRDYIRAGRAWGLILREEFGSRPIDVRTGGRWGIGAEILLRQGRQMSDISSGLGEEDEALQGPGKSSGICFTREGFEDAKGYYETLIIQHPYRKASPNAISPLHFYPAMFGLWIYVVQEESKAAREDLDRHHQDSPDEELPDDEDMLNNSASRRRRQALIAATRETELEQAQQIAARMDEVVVSPPYSESRELLELRGMVSLWTADLFVLCVSQKETDDYDSMENSDTASADDLAGSIQERRELRIASEKKKAEVEKSRKFFEKATGRGKGVTHGLEDLHIGDRASPIEVD</sequence>
<dbReference type="GO" id="GO:0001164">
    <property type="term" value="F:RNA polymerase I core promoter sequence-specific DNA binding"/>
    <property type="evidence" value="ECO:0007669"/>
    <property type="project" value="InterPro"/>
</dbReference>
<feature type="region of interest" description="Disordered" evidence="1">
    <location>
        <begin position="1"/>
        <end position="68"/>
    </location>
</feature>
<reference evidence="3" key="1">
    <citation type="submission" date="2017-02" db="EMBL/GenBank/DDBJ databases">
        <authorList>
            <person name="Tafer H."/>
            <person name="Lopandic K."/>
        </authorList>
    </citation>
    <scope>NUCLEOTIDE SEQUENCE [LARGE SCALE GENOMIC DNA]</scope>
    <source>
        <strain evidence="3">CBS 366.77</strain>
    </source>
</reference>
<keyword evidence="3" id="KW-1185">Reference proteome</keyword>
<dbReference type="GO" id="GO:0070860">
    <property type="term" value="C:RNA polymerase I core factor complex"/>
    <property type="evidence" value="ECO:0007669"/>
    <property type="project" value="TreeGrafter"/>
</dbReference>
<dbReference type="GO" id="GO:0042790">
    <property type="term" value="P:nucleolar large rRNA transcription by RNA polymerase I"/>
    <property type="evidence" value="ECO:0007669"/>
    <property type="project" value="TreeGrafter"/>
</dbReference>
<proteinExistence type="predicted"/>
<dbReference type="GO" id="GO:0001181">
    <property type="term" value="F:RNA polymerase I general transcription initiation factor activity"/>
    <property type="evidence" value="ECO:0007669"/>
    <property type="project" value="InterPro"/>
</dbReference>
<dbReference type="Proteomes" id="UP000266188">
    <property type="component" value="Unassembled WGS sequence"/>
</dbReference>
<dbReference type="GO" id="GO:0017025">
    <property type="term" value="F:TBP-class protein binding"/>
    <property type="evidence" value="ECO:0007669"/>
    <property type="project" value="TreeGrafter"/>
</dbReference>
<dbReference type="PANTHER" id="PTHR28244">
    <property type="entry name" value="RNA POLYMERASE I-SPECIFIC TRANSCRIPTION INITIATION FACTOR RRN11"/>
    <property type="match status" value="1"/>
</dbReference>
<feature type="compositionally biased region" description="Low complexity" evidence="1">
    <location>
        <begin position="1"/>
        <end position="11"/>
    </location>
</feature>
<dbReference type="Pfam" id="PF04090">
    <property type="entry name" value="Rrn11"/>
    <property type="match status" value="1"/>
</dbReference>
<comment type="caution">
    <text evidence="2">The sequence shown here is derived from an EMBL/GenBank/DDBJ whole genome shotgun (WGS) entry which is preliminary data.</text>
</comment>
<gene>
    <name evidence="2" type="ORF">PHISCL_03800</name>
</gene>
<protein>
    <recommendedName>
        <fullName evidence="4">Transcription initiation factor Rrn11</fullName>
    </recommendedName>
</protein>
<dbReference type="AlphaFoldDB" id="A0A3A2ZL11"/>